<evidence type="ECO:0000256" key="1">
    <source>
        <dbReference type="ARBA" id="ARBA00004370"/>
    </source>
</evidence>
<feature type="domain" description="Bacterial surface antigen (D15)" evidence="3">
    <location>
        <begin position="72"/>
        <end position="345"/>
    </location>
</feature>
<evidence type="ECO:0000256" key="2">
    <source>
        <dbReference type="ARBA" id="ARBA00023136"/>
    </source>
</evidence>
<dbReference type="Proteomes" id="UP000182114">
    <property type="component" value="Unassembled WGS sequence"/>
</dbReference>
<organism evidence="4 5">
    <name type="scientific">Cellulophaga baltica</name>
    <dbReference type="NCBI Taxonomy" id="76594"/>
    <lineage>
        <taxon>Bacteria</taxon>
        <taxon>Pseudomonadati</taxon>
        <taxon>Bacteroidota</taxon>
        <taxon>Flavobacteriia</taxon>
        <taxon>Flavobacteriales</taxon>
        <taxon>Flavobacteriaceae</taxon>
        <taxon>Cellulophaga</taxon>
    </lineage>
</organism>
<evidence type="ECO:0000313" key="4">
    <source>
        <dbReference type="EMBL" id="SDF49009.1"/>
    </source>
</evidence>
<dbReference type="EMBL" id="FNBD01000018">
    <property type="protein sequence ID" value="SDF49009.1"/>
    <property type="molecule type" value="Genomic_DNA"/>
</dbReference>
<gene>
    <name evidence="4" type="ORF">SAMN04487992_11825</name>
</gene>
<evidence type="ECO:0000313" key="5">
    <source>
        <dbReference type="Proteomes" id="UP000182114"/>
    </source>
</evidence>
<reference evidence="5" key="1">
    <citation type="submission" date="2016-10" db="EMBL/GenBank/DDBJ databases">
        <authorList>
            <person name="Varghese N."/>
            <person name="Submissions S."/>
        </authorList>
    </citation>
    <scope>NUCLEOTIDE SEQUENCE [LARGE SCALE GENOMIC DNA]</scope>
    <source>
        <strain evidence="5">DSM 24729</strain>
    </source>
</reference>
<dbReference type="eggNOG" id="COG0729">
    <property type="taxonomic scope" value="Bacteria"/>
</dbReference>
<dbReference type="Pfam" id="PF01103">
    <property type="entry name" value="Omp85"/>
    <property type="match status" value="1"/>
</dbReference>
<sequence length="360" mass="40296">MRGNEIAIVLVLLFFFKGYSQEVAQDSTKNLNVTIFPVAFYTAETDFGFGALGVASFWMKNQPRTTRASSLQLGASYTTKNQILIYVPFELYTHEEKWRYVGEVGYYRYVYNYFGQGIDSKESNLETYEVSFPRVRLSVLRQVLPNISAGLSYELDDFKNLKAAEGGVLETSEVIGKEGGAVSNIGAVIHYDSRDHIFYPTKGFFIQASYFVSSSLLGSSFNYNKFILDNRFYQKVGKNQVLAANLFLGTASDGMPFLDQFTLGGKRTRGINSRRYQDNSEASFALEYRFPIISRFGGVVFGSTGTVAPNLDDVFSSPYKNSGGVGLRYIINKRDGVRIRADYGISSEGGIFTFTIKEAF</sequence>
<keyword evidence="5" id="KW-1185">Reference proteome</keyword>
<comment type="subcellular location">
    <subcellularLocation>
        <location evidence="1">Membrane</location>
    </subcellularLocation>
</comment>
<name>A0A1G7LJ89_9FLAO</name>
<dbReference type="Gene3D" id="2.40.160.50">
    <property type="entry name" value="membrane protein fhac: a member of the omp85/tpsb transporter family"/>
    <property type="match status" value="1"/>
</dbReference>
<keyword evidence="2" id="KW-0472">Membrane</keyword>
<protein>
    <submittedName>
        <fullName evidence="4">Surface antigen</fullName>
    </submittedName>
</protein>
<evidence type="ECO:0000259" key="3">
    <source>
        <dbReference type="Pfam" id="PF01103"/>
    </source>
</evidence>
<proteinExistence type="predicted"/>
<dbReference type="GO" id="GO:0019867">
    <property type="term" value="C:outer membrane"/>
    <property type="evidence" value="ECO:0007669"/>
    <property type="project" value="InterPro"/>
</dbReference>
<dbReference type="AlphaFoldDB" id="A0A1G7LJ89"/>
<accession>A0A1G7LJ89</accession>
<dbReference type="InterPro" id="IPR000184">
    <property type="entry name" value="Bac_surfAg_D15"/>
</dbReference>
<dbReference type="RefSeq" id="WP_074539448.1">
    <property type="nucleotide sequence ID" value="NZ_FNBD01000018.1"/>
</dbReference>